<reference evidence="1" key="1">
    <citation type="submission" date="2021-01" db="EMBL/GenBank/DDBJ databases">
        <authorList>
            <consortium name="Genoscope - CEA"/>
            <person name="William W."/>
        </authorList>
    </citation>
    <scope>NUCLEOTIDE SEQUENCE</scope>
</reference>
<dbReference type="AlphaFoldDB" id="A0A8S1WTF7"/>
<dbReference type="Proteomes" id="UP000683925">
    <property type="component" value="Unassembled WGS sequence"/>
</dbReference>
<protein>
    <submittedName>
        <fullName evidence="1">Uncharacterized protein</fullName>
    </submittedName>
</protein>
<comment type="caution">
    <text evidence="1">The sequence shown here is derived from an EMBL/GenBank/DDBJ whole genome shotgun (WGS) entry which is preliminary data.</text>
</comment>
<organism evidence="1 2">
    <name type="scientific">Paramecium octaurelia</name>
    <dbReference type="NCBI Taxonomy" id="43137"/>
    <lineage>
        <taxon>Eukaryota</taxon>
        <taxon>Sar</taxon>
        <taxon>Alveolata</taxon>
        <taxon>Ciliophora</taxon>
        <taxon>Intramacronucleata</taxon>
        <taxon>Oligohymenophorea</taxon>
        <taxon>Peniculida</taxon>
        <taxon>Parameciidae</taxon>
        <taxon>Paramecium</taxon>
    </lineage>
</organism>
<name>A0A8S1WTF7_PAROT</name>
<sequence length="61" mass="7318">MKKGWICQQAITYHQHQVYELSLNEIKLFHVDKINQSQQLTTQNRINNGLQYKQFMVIVLL</sequence>
<evidence type="ECO:0000313" key="1">
    <source>
        <dbReference type="EMBL" id="CAD8191449.1"/>
    </source>
</evidence>
<dbReference type="EMBL" id="CAJJDP010000098">
    <property type="protein sequence ID" value="CAD8191449.1"/>
    <property type="molecule type" value="Genomic_DNA"/>
</dbReference>
<evidence type="ECO:0000313" key="2">
    <source>
        <dbReference type="Proteomes" id="UP000683925"/>
    </source>
</evidence>
<keyword evidence="2" id="KW-1185">Reference proteome</keyword>
<accession>A0A8S1WTF7</accession>
<proteinExistence type="predicted"/>
<gene>
    <name evidence="1" type="ORF">POCTA_138.1.T0990230</name>
</gene>